<comment type="caution">
    <text evidence="1">The sequence shown here is derived from an EMBL/GenBank/DDBJ whole genome shotgun (WGS) entry which is preliminary data.</text>
</comment>
<reference evidence="1 2" key="1">
    <citation type="submission" date="2018-08" db="EMBL/GenBank/DDBJ databases">
        <title>Aphanomyces genome sequencing and annotation.</title>
        <authorList>
            <person name="Minardi D."/>
            <person name="Oidtmann B."/>
            <person name="Van Der Giezen M."/>
            <person name="Studholme D.J."/>
        </authorList>
    </citation>
    <scope>NUCLEOTIDE SEQUENCE [LARGE SCALE GENOMIC DNA]</scope>
    <source>
        <strain evidence="1 2">Si</strain>
    </source>
</reference>
<dbReference type="VEuPathDB" id="FungiDB:H257_06069"/>
<evidence type="ECO:0000313" key="2">
    <source>
        <dbReference type="Proteomes" id="UP000283543"/>
    </source>
</evidence>
<name>A0A3R7AQQ5_APHAT</name>
<gene>
    <name evidence="1" type="ORF">DYB34_007808</name>
</gene>
<protein>
    <submittedName>
        <fullName evidence="1">Uncharacterized protein</fullName>
    </submittedName>
</protein>
<dbReference type="EMBL" id="QUTB01006058">
    <property type="protein sequence ID" value="RHY51873.1"/>
    <property type="molecule type" value="Genomic_DNA"/>
</dbReference>
<dbReference type="Proteomes" id="UP000283543">
    <property type="component" value="Unassembled WGS sequence"/>
</dbReference>
<dbReference type="PANTHER" id="PTHR40861:SF1">
    <property type="entry name" value="PHOSPHATIDATE PHOSPHATASE APP1 CATALYTIC DOMAIN-CONTAINING PROTEIN"/>
    <property type="match status" value="1"/>
</dbReference>
<sequence>MMRGAPVASISTWKFAAGRIKRKWAGMKQASNVPLTDDKYCHNILAEAPPDVLNGILGATSPEGSDSFCSTMTGFMLHTCSSVVRSRVLDVITHERLDDINLTNRGIIIRAIQQHLASPLNRQKPDFQKAAFNVIKGTYGSDLTRLKEVINSDFLLPSHDHGGFHGGDLHQLIYGCRDLTQVVSVAQHIAVEALKVVQSPPLIKILSDIDDTLFAGWVDARYPGHTLYPGVTTLFQCMSRGVDCSNPSVTFLTARPRGWFSFGRNLTADRLVSLGLANPTVLNGSVRTGVNPQKIAGSVLGTFIHDINPSSPLTGDGGAKADYVNHRKRPCPEWTSTDTNKAAKTAYSYNGPTSSRRTPNQLQTAYLCILQLQARTLDRFRANGDWETARHLLMTTEKTRHIIARERRRAVLASEWVQPDVAWSTQSPSKSRKRVSFSDRVDVHEALAMDRVNHWDDQQPHPEELLMVRAMGLQAMPRANFSELW</sequence>
<dbReference type="PANTHER" id="PTHR40861">
    <property type="entry name" value="DUF2183 DOMAIN-CONTAINING PROTEIN"/>
    <property type="match status" value="1"/>
</dbReference>
<accession>A0A3R7AQQ5</accession>
<organism evidence="1 2">
    <name type="scientific">Aphanomyces astaci</name>
    <name type="common">Crayfish plague agent</name>
    <dbReference type="NCBI Taxonomy" id="112090"/>
    <lineage>
        <taxon>Eukaryota</taxon>
        <taxon>Sar</taxon>
        <taxon>Stramenopiles</taxon>
        <taxon>Oomycota</taxon>
        <taxon>Saprolegniomycetes</taxon>
        <taxon>Saprolegniales</taxon>
        <taxon>Verrucalvaceae</taxon>
        <taxon>Aphanomyces</taxon>
    </lineage>
</organism>
<dbReference type="AlphaFoldDB" id="A0A3R7AQQ5"/>
<evidence type="ECO:0000313" key="1">
    <source>
        <dbReference type="EMBL" id="RHY51873.1"/>
    </source>
</evidence>
<proteinExistence type="predicted"/>